<evidence type="ECO:0000256" key="2">
    <source>
        <dbReference type="ARBA" id="ARBA00004308"/>
    </source>
</evidence>
<dbReference type="InterPro" id="IPR006539">
    <property type="entry name" value="P-type_ATPase_IV"/>
</dbReference>
<protein>
    <recommendedName>
        <fullName evidence="16">Phospholipid-transporting ATPase</fullName>
        <ecNumber evidence="16">7.6.2.1</ecNumber>
    </recommendedName>
</protein>
<evidence type="ECO:0000256" key="13">
    <source>
        <dbReference type="PIRSR" id="PIRSR606539-1"/>
    </source>
</evidence>
<feature type="transmembrane region" description="Helical" evidence="16">
    <location>
        <begin position="52"/>
        <end position="70"/>
    </location>
</feature>
<dbReference type="InterPro" id="IPR023214">
    <property type="entry name" value="HAD_sf"/>
</dbReference>
<dbReference type="GO" id="GO:0140326">
    <property type="term" value="F:ATPase-coupled intramembrane lipid transporter activity"/>
    <property type="evidence" value="ECO:0007669"/>
    <property type="project" value="UniProtKB-EC"/>
</dbReference>
<dbReference type="GO" id="GO:0045332">
    <property type="term" value="P:phospholipid translocation"/>
    <property type="evidence" value="ECO:0007669"/>
    <property type="project" value="TreeGrafter"/>
</dbReference>
<dbReference type="VEuPathDB" id="TrichDB:TRFO_04795"/>
<dbReference type="Pfam" id="PF13246">
    <property type="entry name" value="Cation_ATPase"/>
    <property type="match status" value="1"/>
</dbReference>
<evidence type="ECO:0000256" key="16">
    <source>
        <dbReference type="RuleBase" id="RU362033"/>
    </source>
</evidence>
<feature type="binding site" evidence="14">
    <location>
        <position position="779"/>
    </location>
    <ligand>
        <name>ATP</name>
        <dbReference type="ChEBI" id="CHEBI:30616"/>
    </ligand>
</feature>
<comment type="similarity">
    <text evidence="3 16">Belongs to the cation transport ATPase (P-type) (TC 3.A.3) family. Type IV subfamily.</text>
</comment>
<keyword evidence="11 16" id="KW-0472">Membrane</keyword>
<evidence type="ECO:0000256" key="11">
    <source>
        <dbReference type="ARBA" id="ARBA00023136"/>
    </source>
</evidence>
<dbReference type="SUPFAM" id="SSF81660">
    <property type="entry name" value="Metal cation-transporting ATPase, ATP-binding domain N"/>
    <property type="match status" value="1"/>
</dbReference>
<feature type="active site" description="4-aspartylphosphate intermediate" evidence="13">
    <location>
        <position position="387"/>
    </location>
</feature>
<feature type="domain" description="P-type ATPase C-terminal" evidence="19">
    <location>
        <begin position="802"/>
        <end position="1047"/>
    </location>
</feature>
<feature type="transmembrane region" description="Helical" evidence="16">
    <location>
        <begin position="313"/>
        <end position="341"/>
    </location>
</feature>
<dbReference type="InterPro" id="IPR018303">
    <property type="entry name" value="ATPase_P-typ_P_site"/>
</dbReference>
<evidence type="ECO:0000259" key="19">
    <source>
        <dbReference type="Pfam" id="PF16212"/>
    </source>
</evidence>
<dbReference type="FunFam" id="3.40.50.1000:FF:000014">
    <property type="entry name" value="Phospholipid-transporting ATPase"/>
    <property type="match status" value="1"/>
</dbReference>
<dbReference type="PANTHER" id="PTHR24092">
    <property type="entry name" value="PROBABLE PHOSPHOLIPID-TRANSPORTING ATPASE"/>
    <property type="match status" value="1"/>
</dbReference>
<feature type="binding site" evidence="14">
    <location>
        <position position="530"/>
    </location>
    <ligand>
        <name>ATP</name>
        <dbReference type="ChEBI" id="CHEBI:30616"/>
    </ligand>
</feature>
<keyword evidence="9 16" id="KW-1278">Translocase</keyword>
<feature type="binding site" evidence="14">
    <location>
        <position position="667"/>
    </location>
    <ligand>
        <name>ATP</name>
        <dbReference type="ChEBI" id="CHEBI:30616"/>
    </ligand>
</feature>
<dbReference type="GO" id="GO:0000287">
    <property type="term" value="F:magnesium ion binding"/>
    <property type="evidence" value="ECO:0007669"/>
    <property type="project" value="UniProtKB-UniRule"/>
</dbReference>
<comment type="cofactor">
    <cofactor evidence="15">
        <name>Mg(2+)</name>
        <dbReference type="ChEBI" id="CHEBI:18420"/>
    </cofactor>
</comment>
<organism evidence="20 21">
    <name type="scientific">Tritrichomonas foetus</name>
    <dbReference type="NCBI Taxonomy" id="1144522"/>
    <lineage>
        <taxon>Eukaryota</taxon>
        <taxon>Metamonada</taxon>
        <taxon>Parabasalia</taxon>
        <taxon>Tritrichomonadida</taxon>
        <taxon>Tritrichomonadidae</taxon>
        <taxon>Tritrichomonas</taxon>
    </lineage>
</organism>
<name>A0A1J4KBC0_9EUKA</name>
<feature type="domain" description="P-type ATPase N-terminal" evidence="18">
    <location>
        <begin position="19"/>
        <end position="76"/>
    </location>
</feature>
<dbReference type="InterPro" id="IPR008250">
    <property type="entry name" value="ATPase_P-typ_transduc_dom_A_sf"/>
</dbReference>
<feature type="binding site" evidence="15">
    <location>
        <position position="389"/>
    </location>
    <ligand>
        <name>Mg(2+)</name>
        <dbReference type="ChEBI" id="CHEBI:18420"/>
    </ligand>
</feature>
<evidence type="ECO:0000313" key="21">
    <source>
        <dbReference type="Proteomes" id="UP000179807"/>
    </source>
</evidence>
<dbReference type="GO" id="GO:0005524">
    <property type="term" value="F:ATP binding"/>
    <property type="evidence" value="ECO:0007669"/>
    <property type="project" value="UniProtKB-UniRule"/>
</dbReference>
<dbReference type="InterPro" id="IPR032630">
    <property type="entry name" value="P_typ_ATPase_c"/>
</dbReference>
<dbReference type="GO" id="GO:0016887">
    <property type="term" value="F:ATP hydrolysis activity"/>
    <property type="evidence" value="ECO:0007669"/>
    <property type="project" value="InterPro"/>
</dbReference>
<feature type="binding site" evidence="14">
    <location>
        <position position="668"/>
    </location>
    <ligand>
        <name>ATP</name>
        <dbReference type="ChEBI" id="CHEBI:30616"/>
    </ligand>
</feature>
<dbReference type="PRINTS" id="PR00119">
    <property type="entry name" value="CATATPASE"/>
</dbReference>
<dbReference type="NCBIfam" id="TIGR01652">
    <property type="entry name" value="ATPase-Plipid"/>
    <property type="match status" value="1"/>
</dbReference>
<keyword evidence="5 15" id="KW-0479">Metal-binding</keyword>
<feature type="binding site" evidence="14">
    <location>
        <position position="554"/>
    </location>
    <ligand>
        <name>ATP</name>
        <dbReference type="ChEBI" id="CHEBI:30616"/>
    </ligand>
</feature>
<evidence type="ECO:0000256" key="9">
    <source>
        <dbReference type="ARBA" id="ARBA00022967"/>
    </source>
</evidence>
<dbReference type="Gene3D" id="3.40.1110.10">
    <property type="entry name" value="Calcium-transporting ATPase, cytoplasmic domain N"/>
    <property type="match status" value="1"/>
</dbReference>
<evidence type="ECO:0000256" key="3">
    <source>
        <dbReference type="ARBA" id="ARBA00008109"/>
    </source>
</evidence>
<dbReference type="SUPFAM" id="SSF81653">
    <property type="entry name" value="Calcium ATPase, transduction domain A"/>
    <property type="match status" value="1"/>
</dbReference>
<dbReference type="Gene3D" id="2.70.150.10">
    <property type="entry name" value="Calcium-transporting ATPase, cytoplasmic transduction domain A"/>
    <property type="match status" value="1"/>
</dbReference>
<keyword evidence="21" id="KW-1185">Reference proteome</keyword>
<keyword evidence="8 15" id="KW-0460">Magnesium</keyword>
<feature type="transmembrane region" description="Helical" evidence="16">
    <location>
        <begin position="1020"/>
        <end position="1040"/>
    </location>
</feature>
<gene>
    <name evidence="20" type="ORF">TRFO_04795</name>
</gene>
<keyword evidence="4 16" id="KW-0812">Transmembrane</keyword>
<dbReference type="Gene3D" id="3.40.50.1000">
    <property type="entry name" value="HAD superfamily/HAD-like"/>
    <property type="match status" value="1"/>
</dbReference>
<feature type="binding site" evidence="15">
    <location>
        <position position="780"/>
    </location>
    <ligand>
        <name>Mg(2+)</name>
        <dbReference type="ChEBI" id="CHEBI:18420"/>
    </ligand>
</feature>
<evidence type="ECO:0000256" key="15">
    <source>
        <dbReference type="PIRSR" id="PIRSR606539-3"/>
    </source>
</evidence>
<feature type="transmembrane region" description="Helical" evidence="16">
    <location>
        <begin position="980"/>
        <end position="1000"/>
    </location>
</feature>
<feature type="binding site" evidence="15">
    <location>
        <position position="776"/>
    </location>
    <ligand>
        <name>Mg(2+)</name>
        <dbReference type="ChEBI" id="CHEBI:18420"/>
    </ligand>
</feature>
<dbReference type="SFLD" id="SFLDG00002">
    <property type="entry name" value="C1.7:_P-type_atpase_like"/>
    <property type="match status" value="1"/>
</dbReference>
<feature type="transmembrane region" description="Helical" evidence="16">
    <location>
        <begin position="76"/>
        <end position="93"/>
    </location>
</feature>
<feature type="binding site" evidence="14">
    <location>
        <position position="587"/>
    </location>
    <ligand>
        <name>ATP</name>
        <dbReference type="ChEBI" id="CHEBI:30616"/>
    </ligand>
</feature>
<evidence type="ECO:0000256" key="4">
    <source>
        <dbReference type="ARBA" id="ARBA00022692"/>
    </source>
</evidence>
<dbReference type="PROSITE" id="PS00154">
    <property type="entry name" value="ATPASE_E1_E2"/>
    <property type="match status" value="1"/>
</dbReference>
<feature type="binding site" evidence="14">
    <location>
        <position position="756"/>
    </location>
    <ligand>
        <name>ATP</name>
        <dbReference type="ChEBI" id="CHEBI:30616"/>
    </ligand>
</feature>
<evidence type="ECO:0000256" key="1">
    <source>
        <dbReference type="ARBA" id="ARBA00004141"/>
    </source>
</evidence>
<dbReference type="EC" id="7.6.2.1" evidence="16"/>
<dbReference type="FunFam" id="2.70.150.10:FF:000054">
    <property type="entry name" value="Phospholipid-transporting ATPase"/>
    <property type="match status" value="1"/>
</dbReference>
<evidence type="ECO:0000256" key="8">
    <source>
        <dbReference type="ARBA" id="ARBA00022842"/>
    </source>
</evidence>
<dbReference type="InterPro" id="IPR001757">
    <property type="entry name" value="P_typ_ATPase"/>
</dbReference>
<evidence type="ECO:0000313" key="20">
    <source>
        <dbReference type="EMBL" id="OHT08713.1"/>
    </source>
</evidence>
<feature type="transmembrane region" description="Helical" evidence="16">
    <location>
        <begin position="268"/>
        <end position="293"/>
    </location>
</feature>
<feature type="binding site" evidence="14">
    <location>
        <position position="750"/>
    </location>
    <ligand>
        <name>ATP</name>
        <dbReference type="ChEBI" id="CHEBI:30616"/>
    </ligand>
</feature>
<feature type="binding site" evidence="14">
    <location>
        <position position="389"/>
    </location>
    <ligand>
        <name>ATP</name>
        <dbReference type="ChEBI" id="CHEBI:30616"/>
    </ligand>
</feature>
<proteinExistence type="inferred from homology"/>
<dbReference type="InterPro" id="IPR032631">
    <property type="entry name" value="P-type_ATPase_N"/>
</dbReference>
<evidence type="ECO:0000259" key="18">
    <source>
        <dbReference type="Pfam" id="PF16209"/>
    </source>
</evidence>
<dbReference type="InterPro" id="IPR023298">
    <property type="entry name" value="ATPase_P-typ_TM_dom_sf"/>
</dbReference>
<feature type="binding site" evidence="14">
    <location>
        <position position="388"/>
    </location>
    <ligand>
        <name>ATP</name>
        <dbReference type="ChEBI" id="CHEBI:30616"/>
    </ligand>
</feature>
<dbReference type="Proteomes" id="UP000179807">
    <property type="component" value="Unassembled WGS sequence"/>
</dbReference>
<evidence type="ECO:0000256" key="14">
    <source>
        <dbReference type="PIRSR" id="PIRSR606539-2"/>
    </source>
</evidence>
<feature type="binding site" evidence="14">
    <location>
        <position position="489"/>
    </location>
    <ligand>
        <name>ATP</name>
        <dbReference type="ChEBI" id="CHEBI:30616"/>
    </ligand>
</feature>
<comment type="caution">
    <text evidence="20">The sequence shown here is derived from an EMBL/GenBank/DDBJ whole genome shotgun (WGS) entry which is preliminary data.</text>
</comment>
<sequence length="1141" mass="127700">MSGAEEKGRSVVIHMTRNAKGKKLFMDNGISTTKYNVLTFLPKNLFEQFSRIANFYFLVTACLMFFPWSPLESTTALLPLAIVVLISMVREGIEDFMRYLSDRKVNATKVDHLDGNTFKDIEWRKVLVGDVLLIKKNEQIPADVVLLNTSEPEGIAYVDTCNLDGETNLKVRQALPQTKSVVDAVTAAQFQSTIVCDSPNNFLYTFNGYMTIVEKNCSLTNDQVILRGCVLRNTAWAIGVVVYTGLETKLMMNSSAARSKRSSLERGLNLKLISVFAFMIVLGIISASIGVAREKDLVNTGKSWYLYQGKTRSAASAFFILMFSYILLMNAMIPISLYVTLEVVRVFQALFIAWDKGMYHIETKTSASARTSNLSEDLGQIDYVFSDKTGTLTRNVMEFMKCSIGGEKYGKGITEVAYAAAKRRGIACQPPDNVGKAFKDERFMQLLKKDTPPIVRHFMWMLSVCHSVIPEEDSTKPYGIAFQASSPDEGALVGAAADFDYIFKQRGPGYVVVGHKGEDVRIEVLQTIEFTSDRKRSSVILRSPDTGEIVMYTKGADDCIMERLAEGAEFRAITMQHLRDFAADGLRTLCCAYKIIDEGFYNSWAARFNEANCLIEGREQAVAEIADEIERDLHLLGATAIEDKLQIGVPDAIEAILQAGINVWIITGDKRETAINIGFACSLLASDMTLIVLDSSDPAEIQRTIHQGLGRPGKLALIASGAALYYAMDEDNKDTFFALTERCQSVICCRVSPLQKAKIVELVRKKTGKLTLAIGDGANDVGMILKADIGVGISGQEGRQAVMASDYAFGQFRFLKRLLVYHGRLNLMRNVELINYSFYKNMVYTLNQFIFGFFCNFSAMTLFDGFLYSIFNVVFTSCPPVVYAGMERDISERRLMAFPELYKWDGNRKWMISYGNFWLSLSIGILHCLISFLVPYFGMAPYVDGNGQSIGYGGFGITVYGCVVAIVTTRIAMMTTYWTWIAHVFIWGSACLYPLAVLILDYSGLGKEIQGLSVPTLGSIQFWISIIGSVVLANLPVIAFKTVMNSLNLMTNKVMLIERTKVKAKEARRQFELKNIETEEQQIIGRYVDEKNETGYNFDPPVSMYRIQRFEQPSETTYYTADAIRERIRPRMVSTFGLDQL</sequence>
<feature type="binding site" evidence="14">
    <location>
        <position position="780"/>
    </location>
    <ligand>
        <name>ATP</name>
        <dbReference type="ChEBI" id="CHEBI:30616"/>
    </ligand>
</feature>
<dbReference type="Pfam" id="PF16212">
    <property type="entry name" value="PhoLip_ATPase_C"/>
    <property type="match status" value="1"/>
</dbReference>
<feature type="binding site" evidence="15">
    <location>
        <position position="387"/>
    </location>
    <ligand>
        <name>Mg(2+)</name>
        <dbReference type="ChEBI" id="CHEBI:18420"/>
    </ligand>
</feature>
<evidence type="ECO:0000256" key="10">
    <source>
        <dbReference type="ARBA" id="ARBA00022989"/>
    </source>
</evidence>
<dbReference type="Pfam" id="PF16209">
    <property type="entry name" value="PhoLip_ATPase_N"/>
    <property type="match status" value="1"/>
</dbReference>
<dbReference type="InterPro" id="IPR023299">
    <property type="entry name" value="ATPase_P-typ_cyto_dom_N"/>
</dbReference>
<dbReference type="OrthoDB" id="377733at2759"/>
<dbReference type="SUPFAM" id="SSF56784">
    <property type="entry name" value="HAD-like"/>
    <property type="match status" value="1"/>
</dbReference>
<feature type="domain" description="P-type ATPase A" evidence="17">
    <location>
        <begin position="106"/>
        <end position="169"/>
    </location>
</feature>
<dbReference type="SFLD" id="SFLDS00003">
    <property type="entry name" value="Haloacid_Dehalogenase"/>
    <property type="match status" value="1"/>
</dbReference>
<dbReference type="NCBIfam" id="TIGR01494">
    <property type="entry name" value="ATPase_P-type"/>
    <property type="match status" value="1"/>
</dbReference>
<comment type="subcellular location">
    <subcellularLocation>
        <location evidence="2">Endomembrane system</location>
    </subcellularLocation>
    <subcellularLocation>
        <location evidence="1 16">Membrane</location>
        <topology evidence="1 16">Multi-pass membrane protein</topology>
    </subcellularLocation>
</comment>
<dbReference type="GeneID" id="94826811"/>
<evidence type="ECO:0000256" key="7">
    <source>
        <dbReference type="ARBA" id="ARBA00022840"/>
    </source>
</evidence>
<dbReference type="SUPFAM" id="SSF81665">
    <property type="entry name" value="Calcium ATPase, transmembrane domain M"/>
    <property type="match status" value="1"/>
</dbReference>
<dbReference type="InterPro" id="IPR044492">
    <property type="entry name" value="P_typ_ATPase_HD_dom"/>
</dbReference>
<evidence type="ECO:0000259" key="17">
    <source>
        <dbReference type="Pfam" id="PF00122"/>
    </source>
</evidence>
<dbReference type="EMBL" id="MLAK01000660">
    <property type="protein sequence ID" value="OHT08713.1"/>
    <property type="molecule type" value="Genomic_DNA"/>
</dbReference>
<evidence type="ECO:0000256" key="5">
    <source>
        <dbReference type="ARBA" id="ARBA00022723"/>
    </source>
</evidence>
<dbReference type="InterPro" id="IPR059000">
    <property type="entry name" value="ATPase_P-type_domA"/>
</dbReference>
<dbReference type="AlphaFoldDB" id="A0A1J4KBC0"/>
<keyword evidence="10 16" id="KW-1133">Transmembrane helix</keyword>
<feature type="transmembrane region" description="Helical" evidence="16">
    <location>
        <begin position="950"/>
        <end position="968"/>
    </location>
</feature>
<keyword evidence="7 14" id="KW-0067">ATP-binding</keyword>
<keyword evidence="6 14" id="KW-0547">Nucleotide-binding</keyword>
<dbReference type="PANTHER" id="PTHR24092:SF150">
    <property type="entry name" value="PHOSPHOLIPID-TRANSPORTING ATPASE"/>
    <property type="match status" value="1"/>
</dbReference>
<accession>A0A1J4KBC0</accession>
<feature type="transmembrane region" description="Helical" evidence="16">
    <location>
        <begin position="842"/>
        <end position="860"/>
    </location>
</feature>
<dbReference type="InterPro" id="IPR036412">
    <property type="entry name" value="HAD-like_sf"/>
</dbReference>
<dbReference type="GO" id="GO:0005886">
    <property type="term" value="C:plasma membrane"/>
    <property type="evidence" value="ECO:0007669"/>
    <property type="project" value="TreeGrafter"/>
</dbReference>
<feature type="transmembrane region" description="Helical" evidence="16">
    <location>
        <begin position="917"/>
        <end position="938"/>
    </location>
</feature>
<dbReference type="Pfam" id="PF00122">
    <property type="entry name" value="E1-E2_ATPase"/>
    <property type="match status" value="1"/>
</dbReference>
<feature type="binding site" evidence="14">
    <location>
        <position position="387"/>
    </location>
    <ligand>
        <name>ATP</name>
        <dbReference type="ChEBI" id="CHEBI:30616"/>
    </ligand>
</feature>
<dbReference type="SFLD" id="SFLDF00027">
    <property type="entry name" value="p-type_atpase"/>
    <property type="match status" value="1"/>
</dbReference>
<evidence type="ECO:0000256" key="12">
    <source>
        <dbReference type="ARBA" id="ARBA00034036"/>
    </source>
</evidence>
<reference evidence="20" key="1">
    <citation type="submission" date="2016-10" db="EMBL/GenBank/DDBJ databases">
        <authorList>
            <person name="Benchimol M."/>
            <person name="Almeida L.G."/>
            <person name="Vasconcelos A.T."/>
            <person name="Perreira-Neves A."/>
            <person name="Rosa I.A."/>
            <person name="Tasca T."/>
            <person name="Bogo M.R."/>
            <person name="de Souza W."/>
        </authorList>
    </citation>
    <scope>NUCLEOTIDE SEQUENCE [LARGE SCALE GENOMIC DNA]</scope>
    <source>
        <strain evidence="20">K</strain>
    </source>
</reference>
<dbReference type="RefSeq" id="XP_068361849.1">
    <property type="nucleotide sequence ID" value="XM_068492107.1"/>
</dbReference>
<dbReference type="CDD" id="cd02073">
    <property type="entry name" value="P-type_ATPase_APLT_Dnf-like"/>
    <property type="match status" value="1"/>
</dbReference>
<evidence type="ECO:0000256" key="6">
    <source>
        <dbReference type="ARBA" id="ARBA00022741"/>
    </source>
</evidence>
<comment type="catalytic activity">
    <reaction evidence="12 16">
        <text>ATP + H2O + phospholipidSide 1 = ADP + phosphate + phospholipidSide 2.</text>
        <dbReference type="EC" id="7.6.2.1"/>
    </reaction>
</comment>
<feature type="binding site" evidence="14">
    <location>
        <position position="669"/>
    </location>
    <ligand>
        <name>ATP</name>
        <dbReference type="ChEBI" id="CHEBI:30616"/>
    </ligand>
</feature>